<evidence type="ECO:0000313" key="3">
    <source>
        <dbReference type="EMBL" id="MFD1096311.1"/>
    </source>
</evidence>
<dbReference type="RefSeq" id="WP_380745834.1">
    <property type="nucleotide sequence ID" value="NZ_JBHTLI010000002.1"/>
</dbReference>
<keyword evidence="4" id="KW-1185">Reference proteome</keyword>
<sequence length="273" mass="29596">MKNILTPFFLLCISLSIYAQDNQSPYQTDLLKDGAWITAGVGLNVLGVLMIQNKSALSEAEANALNKNDLWKIDRWAAGNYSQNADEASYIPFYASFALPVAFLPSEEERNNFGQISVLFIETMATTGAMFTITAAAVEKSRPLVYNESLPMEKRTDPDAQRSFFAGHTAATAAATFFAAKVFNDFHPDSKAIPYVWAGAAAVPGLVGYLRLKAGKHFLTDNLIGFGIGAACGILIPEIHKKGNESINLYPTASFNINNTGLNSQGLAISYTF</sequence>
<gene>
    <name evidence="3" type="ORF">ACFQ3Q_11165</name>
</gene>
<comment type="caution">
    <text evidence="3">The sequence shown here is derived from an EMBL/GenBank/DDBJ whole genome shotgun (WGS) entry which is preliminary data.</text>
</comment>
<dbReference type="EMBL" id="JBHTLI010000002">
    <property type="protein sequence ID" value="MFD1096311.1"/>
    <property type="molecule type" value="Genomic_DNA"/>
</dbReference>
<dbReference type="Proteomes" id="UP001597131">
    <property type="component" value="Unassembled WGS sequence"/>
</dbReference>
<dbReference type="InterPro" id="IPR000326">
    <property type="entry name" value="PAP2/HPO"/>
</dbReference>
<feature type="signal peptide" evidence="1">
    <location>
        <begin position="1"/>
        <end position="19"/>
    </location>
</feature>
<name>A0ABW3NUD7_9FLAO</name>
<dbReference type="SUPFAM" id="SSF48317">
    <property type="entry name" value="Acid phosphatase/Vanadium-dependent haloperoxidase"/>
    <property type="match status" value="1"/>
</dbReference>
<protein>
    <submittedName>
        <fullName evidence="3">Phosphatase PAP2 family protein</fullName>
    </submittedName>
</protein>
<evidence type="ECO:0000256" key="1">
    <source>
        <dbReference type="SAM" id="SignalP"/>
    </source>
</evidence>
<reference evidence="4" key="1">
    <citation type="journal article" date="2019" name="Int. J. Syst. Evol. Microbiol.">
        <title>The Global Catalogue of Microorganisms (GCM) 10K type strain sequencing project: providing services to taxonomists for standard genome sequencing and annotation.</title>
        <authorList>
            <consortium name="The Broad Institute Genomics Platform"/>
            <consortium name="The Broad Institute Genome Sequencing Center for Infectious Disease"/>
            <person name="Wu L."/>
            <person name="Ma J."/>
        </authorList>
    </citation>
    <scope>NUCLEOTIDE SEQUENCE [LARGE SCALE GENOMIC DNA]</scope>
    <source>
        <strain evidence="4">CCUG 64793</strain>
    </source>
</reference>
<accession>A0ABW3NUD7</accession>
<feature type="chain" id="PRO_5047541195" evidence="1">
    <location>
        <begin position="20"/>
        <end position="273"/>
    </location>
</feature>
<evidence type="ECO:0000259" key="2">
    <source>
        <dbReference type="Pfam" id="PF01569"/>
    </source>
</evidence>
<proteinExistence type="predicted"/>
<dbReference type="Gene3D" id="1.20.144.10">
    <property type="entry name" value="Phosphatidic acid phosphatase type 2/haloperoxidase"/>
    <property type="match status" value="1"/>
</dbReference>
<evidence type="ECO:0000313" key="4">
    <source>
        <dbReference type="Proteomes" id="UP001597131"/>
    </source>
</evidence>
<dbReference type="Pfam" id="PF01569">
    <property type="entry name" value="PAP2"/>
    <property type="match status" value="1"/>
</dbReference>
<organism evidence="3 4">
    <name type="scientific">Salegentibacter chungangensis</name>
    <dbReference type="NCBI Taxonomy" id="1335724"/>
    <lineage>
        <taxon>Bacteria</taxon>
        <taxon>Pseudomonadati</taxon>
        <taxon>Bacteroidota</taxon>
        <taxon>Flavobacteriia</taxon>
        <taxon>Flavobacteriales</taxon>
        <taxon>Flavobacteriaceae</taxon>
        <taxon>Salegentibacter</taxon>
    </lineage>
</organism>
<feature type="domain" description="Phosphatidic acid phosphatase type 2/haloperoxidase" evidence="2">
    <location>
        <begin position="119"/>
        <end position="242"/>
    </location>
</feature>
<keyword evidence="1" id="KW-0732">Signal</keyword>
<dbReference type="InterPro" id="IPR036938">
    <property type="entry name" value="PAP2/HPO_sf"/>
</dbReference>